<organism evidence="1">
    <name type="scientific">bioreactor metagenome</name>
    <dbReference type="NCBI Taxonomy" id="1076179"/>
    <lineage>
        <taxon>unclassified sequences</taxon>
        <taxon>metagenomes</taxon>
        <taxon>ecological metagenomes</taxon>
    </lineage>
</organism>
<dbReference type="EMBL" id="VSSQ01028647">
    <property type="protein sequence ID" value="MPM78443.1"/>
    <property type="molecule type" value="Genomic_DNA"/>
</dbReference>
<protein>
    <submittedName>
        <fullName evidence="1">Uncharacterized protein</fullName>
    </submittedName>
</protein>
<gene>
    <name evidence="1" type="ORF">SDC9_125454</name>
</gene>
<evidence type="ECO:0000313" key="1">
    <source>
        <dbReference type="EMBL" id="MPM78443.1"/>
    </source>
</evidence>
<dbReference type="AlphaFoldDB" id="A0A645CNB3"/>
<proteinExistence type="predicted"/>
<comment type="caution">
    <text evidence="1">The sequence shown here is derived from an EMBL/GenBank/DDBJ whole genome shotgun (WGS) entry which is preliminary data.</text>
</comment>
<sequence length="43" mass="5053">MVNHTFFSLGGEQRINMQLALSIRKFVLLLKKQYICVRIDVDN</sequence>
<accession>A0A645CNB3</accession>
<reference evidence="1" key="1">
    <citation type="submission" date="2019-08" db="EMBL/GenBank/DDBJ databases">
        <authorList>
            <person name="Kucharzyk K."/>
            <person name="Murdoch R.W."/>
            <person name="Higgins S."/>
            <person name="Loffler F."/>
        </authorList>
    </citation>
    <scope>NUCLEOTIDE SEQUENCE</scope>
</reference>
<name>A0A645CNB3_9ZZZZ</name>